<feature type="transmembrane region" description="Helical" evidence="8">
    <location>
        <begin position="69"/>
        <end position="86"/>
    </location>
</feature>
<keyword evidence="3" id="KW-0813">Transport</keyword>
<dbReference type="GO" id="GO:0005351">
    <property type="term" value="F:carbohydrate:proton symporter activity"/>
    <property type="evidence" value="ECO:0007669"/>
    <property type="project" value="TreeGrafter"/>
</dbReference>
<accession>A0A0D2GSS4</accession>
<comment type="similarity">
    <text evidence="2">Belongs to the major facilitator superfamily. Sugar transporter (TC 2.A.1.1) family.</text>
</comment>
<dbReference type="SUPFAM" id="SSF103473">
    <property type="entry name" value="MFS general substrate transporter"/>
    <property type="match status" value="1"/>
</dbReference>
<dbReference type="InterPro" id="IPR003663">
    <property type="entry name" value="Sugar/inositol_transpt"/>
</dbReference>
<feature type="transmembrane region" description="Helical" evidence="8">
    <location>
        <begin position="314"/>
        <end position="332"/>
    </location>
</feature>
<dbReference type="GeneID" id="25302754"/>
<keyword evidence="6 8" id="KW-0472">Membrane</keyword>
<feature type="transmembrane region" description="Helical" evidence="8">
    <location>
        <begin position="12"/>
        <end position="30"/>
    </location>
</feature>
<sequence>MALIKFGPRTSMVLAFLTASFSIAILSYDASMVNNLNINAKYLERNAGAVVTGPFLGAWIDKWGRIKSIACGNLLVILGVILQASAESWAQFIVGRFFIGVATTVAATAVPMWIAELSPPKTRQLISGLVMCAVPFTAILVCFIVMGIYDAGSDWAWRGAVLGEATGPLLGLCLLPFVDESPRWLVSKGQREKAGEIIARLHARGNAQSEIVEVELKEIIDTLEYESSHGGTWKDLISPAPNRRRFIIAALTNTFYQIVGANMILYFLSFVIFSAGVTDIWNTLLINMGLIIWQFLVSLFGVFSIHRLGRRPSLITGTAGIIVCLVLMSILVERGQTTGDIRFGIGALVIVGVFIFFASTSWMILAYTYPPEILKFSQRGKGVAASQAIGFAISFINLYTSPIALEKIQWKYYAITAGWDTVILIVIIALFKETKGKTLEQIDEIFEHVTHSDHSVMEVLNGHTISPQVSAGQDGKDQGLKSKMGQVSVTATDA</sequence>
<dbReference type="RefSeq" id="XP_013287826.1">
    <property type="nucleotide sequence ID" value="XM_013432372.1"/>
</dbReference>
<dbReference type="InterPro" id="IPR036259">
    <property type="entry name" value="MFS_trans_sf"/>
</dbReference>
<evidence type="ECO:0000256" key="2">
    <source>
        <dbReference type="ARBA" id="ARBA00010992"/>
    </source>
</evidence>
<evidence type="ECO:0000256" key="7">
    <source>
        <dbReference type="SAM" id="MobiDB-lite"/>
    </source>
</evidence>
<keyword evidence="11" id="KW-1185">Reference proteome</keyword>
<dbReference type="HOGENOM" id="CLU_001265_30_13_1"/>
<dbReference type="InterPro" id="IPR020846">
    <property type="entry name" value="MFS_dom"/>
</dbReference>
<comment type="subcellular location">
    <subcellularLocation>
        <location evidence="1">Membrane</location>
        <topology evidence="1">Multi-pass membrane protein</topology>
    </subcellularLocation>
</comment>
<evidence type="ECO:0000256" key="1">
    <source>
        <dbReference type="ARBA" id="ARBA00004141"/>
    </source>
</evidence>
<feature type="transmembrane region" description="Helical" evidence="8">
    <location>
        <begin position="412"/>
        <end position="431"/>
    </location>
</feature>
<feature type="transmembrane region" description="Helical" evidence="8">
    <location>
        <begin position="382"/>
        <end position="400"/>
    </location>
</feature>
<feature type="transmembrane region" description="Helical" evidence="8">
    <location>
        <begin position="246"/>
        <end position="268"/>
    </location>
</feature>
<organism evidence="10 11">
    <name type="scientific">Fonsecaea pedrosoi CBS 271.37</name>
    <dbReference type="NCBI Taxonomy" id="1442368"/>
    <lineage>
        <taxon>Eukaryota</taxon>
        <taxon>Fungi</taxon>
        <taxon>Dikarya</taxon>
        <taxon>Ascomycota</taxon>
        <taxon>Pezizomycotina</taxon>
        <taxon>Eurotiomycetes</taxon>
        <taxon>Chaetothyriomycetidae</taxon>
        <taxon>Chaetothyriales</taxon>
        <taxon>Herpotrichiellaceae</taxon>
        <taxon>Fonsecaea</taxon>
    </lineage>
</organism>
<name>A0A0D2GSS4_9EURO</name>
<keyword evidence="4 8" id="KW-0812">Transmembrane</keyword>
<feature type="transmembrane region" description="Helical" evidence="8">
    <location>
        <begin position="126"/>
        <end position="149"/>
    </location>
</feature>
<feature type="transmembrane region" description="Helical" evidence="8">
    <location>
        <begin position="280"/>
        <end position="302"/>
    </location>
</feature>
<evidence type="ECO:0000256" key="8">
    <source>
        <dbReference type="SAM" id="Phobius"/>
    </source>
</evidence>
<dbReference type="InterPro" id="IPR050360">
    <property type="entry name" value="MFS_Sugar_Transporters"/>
</dbReference>
<evidence type="ECO:0000256" key="6">
    <source>
        <dbReference type="ARBA" id="ARBA00023136"/>
    </source>
</evidence>
<feature type="region of interest" description="Disordered" evidence="7">
    <location>
        <begin position="468"/>
        <end position="494"/>
    </location>
</feature>
<evidence type="ECO:0000256" key="5">
    <source>
        <dbReference type="ARBA" id="ARBA00022989"/>
    </source>
</evidence>
<dbReference type="PANTHER" id="PTHR48022:SF2">
    <property type="entry name" value="PLASTIDIC GLUCOSE TRANSPORTER 4"/>
    <property type="match status" value="1"/>
</dbReference>
<dbReference type="Proteomes" id="UP000053029">
    <property type="component" value="Unassembled WGS sequence"/>
</dbReference>
<gene>
    <name evidence="10" type="ORF">Z517_03264</name>
</gene>
<feature type="domain" description="Major facilitator superfamily (MFS) profile" evidence="9">
    <location>
        <begin position="1"/>
        <end position="435"/>
    </location>
</feature>
<evidence type="ECO:0000256" key="3">
    <source>
        <dbReference type="ARBA" id="ARBA00022448"/>
    </source>
</evidence>
<protein>
    <recommendedName>
        <fullName evidence="9">Major facilitator superfamily (MFS) profile domain-containing protein</fullName>
    </recommendedName>
</protein>
<evidence type="ECO:0000256" key="4">
    <source>
        <dbReference type="ARBA" id="ARBA00022692"/>
    </source>
</evidence>
<dbReference type="OrthoDB" id="4540492at2759"/>
<dbReference type="InterPro" id="IPR005828">
    <property type="entry name" value="MFS_sugar_transport-like"/>
</dbReference>
<proteinExistence type="inferred from homology"/>
<dbReference type="GO" id="GO:0016020">
    <property type="term" value="C:membrane"/>
    <property type="evidence" value="ECO:0007669"/>
    <property type="project" value="UniProtKB-SubCell"/>
</dbReference>
<dbReference type="PRINTS" id="PR00171">
    <property type="entry name" value="SUGRTRNSPORT"/>
</dbReference>
<dbReference type="PROSITE" id="PS50850">
    <property type="entry name" value="MFS"/>
    <property type="match status" value="1"/>
</dbReference>
<reference evidence="10 11" key="1">
    <citation type="submission" date="2015-01" db="EMBL/GenBank/DDBJ databases">
        <title>The Genome Sequence of Fonsecaea pedrosoi CBS 271.37.</title>
        <authorList>
            <consortium name="The Broad Institute Genomics Platform"/>
            <person name="Cuomo C."/>
            <person name="de Hoog S."/>
            <person name="Gorbushina A."/>
            <person name="Stielow B."/>
            <person name="Teixiera M."/>
            <person name="Abouelleil A."/>
            <person name="Chapman S.B."/>
            <person name="Priest M."/>
            <person name="Young S.K."/>
            <person name="Wortman J."/>
            <person name="Nusbaum C."/>
            <person name="Birren B."/>
        </authorList>
    </citation>
    <scope>NUCLEOTIDE SEQUENCE [LARGE SCALE GENOMIC DNA]</scope>
    <source>
        <strain evidence="10 11">CBS 271.37</strain>
    </source>
</reference>
<dbReference type="Gene3D" id="1.20.1250.20">
    <property type="entry name" value="MFS general substrate transporter like domains"/>
    <property type="match status" value="1"/>
</dbReference>
<evidence type="ECO:0000259" key="9">
    <source>
        <dbReference type="PROSITE" id="PS50850"/>
    </source>
</evidence>
<feature type="transmembrane region" description="Helical" evidence="8">
    <location>
        <begin position="92"/>
        <end position="114"/>
    </location>
</feature>
<dbReference type="AlphaFoldDB" id="A0A0D2GSS4"/>
<dbReference type="PANTHER" id="PTHR48022">
    <property type="entry name" value="PLASTIDIC GLUCOSE TRANSPORTER 4"/>
    <property type="match status" value="1"/>
</dbReference>
<evidence type="ECO:0000313" key="11">
    <source>
        <dbReference type="Proteomes" id="UP000053029"/>
    </source>
</evidence>
<dbReference type="Pfam" id="PF00083">
    <property type="entry name" value="Sugar_tr"/>
    <property type="match status" value="1"/>
</dbReference>
<evidence type="ECO:0000313" key="10">
    <source>
        <dbReference type="EMBL" id="KIW84018.1"/>
    </source>
</evidence>
<dbReference type="EMBL" id="KN846970">
    <property type="protein sequence ID" value="KIW84018.1"/>
    <property type="molecule type" value="Genomic_DNA"/>
</dbReference>
<keyword evidence="5 8" id="KW-1133">Transmembrane helix</keyword>
<dbReference type="VEuPathDB" id="FungiDB:Z517_03264"/>
<feature type="compositionally biased region" description="Polar residues" evidence="7">
    <location>
        <begin position="485"/>
        <end position="494"/>
    </location>
</feature>
<feature type="transmembrane region" description="Helical" evidence="8">
    <location>
        <begin position="344"/>
        <end position="370"/>
    </location>
</feature>